<evidence type="ECO:0000313" key="5">
    <source>
        <dbReference type="Proteomes" id="UP000332933"/>
    </source>
</evidence>
<feature type="transmembrane region" description="Helical" evidence="2">
    <location>
        <begin position="196"/>
        <end position="215"/>
    </location>
</feature>
<keyword evidence="2" id="KW-0812">Transmembrane</keyword>
<evidence type="ECO:0000256" key="2">
    <source>
        <dbReference type="SAM" id="Phobius"/>
    </source>
</evidence>
<dbReference type="Proteomes" id="UP000332933">
    <property type="component" value="Unassembled WGS sequence"/>
</dbReference>
<reference evidence="4 5" key="1">
    <citation type="submission" date="2019-03" db="EMBL/GenBank/DDBJ databases">
        <authorList>
            <person name="Gaulin E."/>
            <person name="Dumas B."/>
        </authorList>
    </citation>
    <scope>NUCLEOTIDE SEQUENCE [LARGE SCALE GENOMIC DNA]</scope>
    <source>
        <strain evidence="4">CBS 568.67</strain>
    </source>
</reference>
<protein>
    <submittedName>
        <fullName evidence="4">Aste57867_23941 protein</fullName>
    </submittedName>
</protein>
<accession>A0A485LPU1</accession>
<reference evidence="3" key="2">
    <citation type="submission" date="2019-06" db="EMBL/GenBank/DDBJ databases">
        <title>Genomics analysis of Aphanomyces spp. identifies a new class of oomycete effector associated with host adaptation.</title>
        <authorList>
            <person name="Gaulin E."/>
        </authorList>
    </citation>
    <scope>NUCLEOTIDE SEQUENCE</scope>
    <source>
        <strain evidence="3">CBS 578.67</strain>
    </source>
</reference>
<keyword evidence="2" id="KW-1133">Transmembrane helix</keyword>
<name>A0A485LPU1_9STRA</name>
<feature type="transmembrane region" description="Helical" evidence="2">
    <location>
        <begin position="80"/>
        <end position="102"/>
    </location>
</feature>
<feature type="transmembrane region" description="Helical" evidence="2">
    <location>
        <begin position="271"/>
        <end position="293"/>
    </location>
</feature>
<feature type="compositionally biased region" description="Basic residues" evidence="1">
    <location>
        <begin position="710"/>
        <end position="719"/>
    </location>
</feature>
<feature type="compositionally biased region" description="Polar residues" evidence="1">
    <location>
        <begin position="699"/>
        <end position="709"/>
    </location>
</feature>
<evidence type="ECO:0000313" key="4">
    <source>
        <dbReference type="EMBL" id="VFU00584.1"/>
    </source>
</evidence>
<dbReference type="AlphaFoldDB" id="A0A485LPU1"/>
<proteinExistence type="predicted"/>
<evidence type="ECO:0000256" key="1">
    <source>
        <dbReference type="SAM" id="MobiDB-lite"/>
    </source>
</evidence>
<organism evidence="4 5">
    <name type="scientific">Aphanomyces stellatus</name>
    <dbReference type="NCBI Taxonomy" id="120398"/>
    <lineage>
        <taxon>Eukaryota</taxon>
        <taxon>Sar</taxon>
        <taxon>Stramenopiles</taxon>
        <taxon>Oomycota</taxon>
        <taxon>Saprolegniomycetes</taxon>
        <taxon>Saprolegniales</taxon>
        <taxon>Verrucalvaceae</taxon>
        <taxon>Aphanomyces</taxon>
    </lineage>
</organism>
<feature type="region of interest" description="Disordered" evidence="1">
    <location>
        <begin position="698"/>
        <end position="720"/>
    </location>
</feature>
<keyword evidence="5" id="KW-1185">Reference proteome</keyword>
<feature type="transmembrane region" description="Helical" evidence="2">
    <location>
        <begin position="114"/>
        <end position="137"/>
    </location>
</feature>
<feature type="transmembrane region" description="Helical" evidence="2">
    <location>
        <begin position="149"/>
        <end position="176"/>
    </location>
</feature>
<evidence type="ECO:0000313" key="3">
    <source>
        <dbReference type="EMBL" id="KAF0684020.1"/>
    </source>
</evidence>
<dbReference type="EMBL" id="VJMH01007328">
    <property type="protein sequence ID" value="KAF0684020.1"/>
    <property type="molecule type" value="Genomic_DNA"/>
</dbReference>
<gene>
    <name evidence="4" type="primary">Aste57867_23941</name>
    <name evidence="3" type="ORF">As57867_023868</name>
    <name evidence="4" type="ORF">ASTE57867_23941</name>
</gene>
<dbReference type="OrthoDB" id="10521409at2759"/>
<sequence length="817" mass="88744">MTVCTKTQWPTQGRGGLSTSLPAALFLSTAATLVGFVCKTRLWRHVTMTTDDLHSIETHASCMVHVSKTNGWWCAIERSLVVVAMYIDVAAFSALPLQLIGFEVSGMLLWPPPWMPLVSVVAASTALLVMTWLALVLPRRLRDPVRRHLLLPLLADSTYMLSISSLAHVSICGYSNRPVTFVVVDASSSCACPDRTFVYATAGNVCLVAWVYTALHYKHTLRRHQLPAIRFGYSAAHSILITAVRTIVPLVHTTAVSLLVDGRDIVSRRTLVVGLGAGQSVVVAVLLAHHYLVQPCHGAGFAWNNLRAVALGLSLHLSIVAVAVGLAPATFHTSFVAWLVAVCPVPATIVAAWLLNGRRAALFAIPQLSPAAALDAPSVRVKATAARALSLGPLGRLPRDDLLCMLPKLLFFQTVPLDLLDGRVIAYTLDAVWKIAHHVYDLRGVVVVPDVPIDDDRRYRRLAPPHLWPSRRPDVTIPHKHTSDTKPSPSRDTHAAIQLAFDYAVALTQLPFPAARCVVARVLQEMYVAGVARLPLCTLVSVACTLCGSDDDDANLQHAGAATLARLGDVYSPHDDLVPILLSDDVDGADALVSLLRFLASSSSVVGTSQPATAVAHLVRLVAKHMLDASAATSPVDPADLLSPEWPSLLAAAWRQWQHRHYFVATALEDICVDVDKAVETYQAVHAARRALNLVTPLRQPSSSSQATSRRQKPHRQRPRTTYIEASMWREVQARQAMRDDFAEMVQTLLVDGGRALSPAGRAALATVLHMLATAPPLLLLGHLHDVFSYDQVAHVRHLQLMAELTNGRSLGRDTKT</sequence>
<dbReference type="EMBL" id="CAADRA010007354">
    <property type="protein sequence ID" value="VFU00584.1"/>
    <property type="molecule type" value="Genomic_DNA"/>
</dbReference>
<feature type="transmembrane region" description="Helical" evidence="2">
    <location>
        <begin position="335"/>
        <end position="355"/>
    </location>
</feature>
<feature type="transmembrane region" description="Helical" evidence="2">
    <location>
        <begin position="20"/>
        <end position="38"/>
    </location>
</feature>
<keyword evidence="2" id="KW-0472">Membrane</keyword>
<feature type="transmembrane region" description="Helical" evidence="2">
    <location>
        <begin position="305"/>
        <end position="329"/>
    </location>
</feature>